<dbReference type="GO" id="GO:0052856">
    <property type="term" value="F:NAD(P)HX epimerase activity"/>
    <property type="evidence" value="ECO:0007669"/>
    <property type="project" value="TreeGrafter"/>
</dbReference>
<feature type="binding site" evidence="6">
    <location>
        <position position="40"/>
    </location>
    <ligand>
        <name>(6S)-NADPHX</name>
        <dbReference type="ChEBI" id="CHEBI:64076"/>
    </ligand>
</feature>
<dbReference type="Pfam" id="PF01256">
    <property type="entry name" value="Carb_kinase"/>
    <property type="match status" value="1"/>
</dbReference>
<dbReference type="GO" id="GO:0052855">
    <property type="term" value="F:ADP-dependent NAD(P)H-hydrate dehydratase activity"/>
    <property type="evidence" value="ECO:0007669"/>
    <property type="project" value="UniProtKB-UniRule"/>
</dbReference>
<dbReference type="HAMAP" id="MF_01965">
    <property type="entry name" value="NADHX_dehydratase"/>
    <property type="match status" value="1"/>
</dbReference>
<sequence length="288" mass="30674">MKEINYQFLKNTIKPRPYNAHKGSMGSLLSICGSYGMAGAEILSAKSALRTGVGLLRLLILKSVYPIVAQVVPEAVFLPVDNGDKLSFSMKNIDTINENIGKSKALLIGCGLSHNEDTENLVQYIVKNCKIPMVLDADGLNCISNHINLLKEKSCDIIITPHPGEMSRLTGLSVKEISANPQKVAEDFSREYGVVTVLKGADTVISNGEETYISYAGNPGMATGGSGDVLAGIISSLLAQGYSPTDSACCGVFIHGSAGDEAKKVLGEASMLPSDIVDNIYKVFKNIE</sequence>
<comment type="similarity">
    <text evidence="6">Belongs to the NnrD/CARKD family.</text>
</comment>
<protein>
    <recommendedName>
        <fullName evidence="6">ADP-dependent (S)-NAD(P)H-hydrate dehydratase</fullName>
        <ecNumber evidence="6">4.2.1.136</ecNumber>
    </recommendedName>
    <alternativeName>
        <fullName evidence="6">ADP-dependent NAD(P)HX dehydratase</fullName>
    </alternativeName>
</protein>
<name>A0A4P8XVW5_9FIRM</name>
<dbReference type="PANTHER" id="PTHR12592">
    <property type="entry name" value="ATP-DEPENDENT (S)-NAD(P)H-HYDRATE DEHYDRATASE FAMILY MEMBER"/>
    <property type="match status" value="1"/>
</dbReference>
<dbReference type="InterPro" id="IPR017953">
    <property type="entry name" value="Carbohydrate_kinase_pred_CS"/>
</dbReference>
<evidence type="ECO:0000256" key="2">
    <source>
        <dbReference type="ARBA" id="ARBA00022840"/>
    </source>
</evidence>
<dbReference type="PROSITE" id="PS51383">
    <property type="entry name" value="YJEF_C_3"/>
    <property type="match status" value="1"/>
</dbReference>
<dbReference type="Proteomes" id="UP000301475">
    <property type="component" value="Chromosome"/>
</dbReference>
<dbReference type="Gene3D" id="3.40.1190.20">
    <property type="match status" value="1"/>
</dbReference>
<evidence type="ECO:0000256" key="1">
    <source>
        <dbReference type="ARBA" id="ARBA00022741"/>
    </source>
</evidence>
<evidence type="ECO:0000256" key="4">
    <source>
        <dbReference type="ARBA" id="ARBA00023027"/>
    </source>
</evidence>
<keyword evidence="4 6" id="KW-0520">NAD</keyword>
<feature type="binding site" evidence="6">
    <location>
        <position position="227"/>
    </location>
    <ligand>
        <name>AMP</name>
        <dbReference type="ChEBI" id="CHEBI:456215"/>
    </ligand>
</feature>
<keyword evidence="2 6" id="KW-0067">ATP-binding</keyword>
<keyword evidence="9" id="KW-1185">Reference proteome</keyword>
<dbReference type="GO" id="GO:0110051">
    <property type="term" value="P:metabolite repair"/>
    <property type="evidence" value="ECO:0007669"/>
    <property type="project" value="TreeGrafter"/>
</dbReference>
<reference evidence="8 9" key="1">
    <citation type="submission" date="2019-04" db="EMBL/GenBank/DDBJ databases">
        <authorList>
            <person name="Embree M."/>
            <person name="Gaffney J.R."/>
        </authorList>
    </citation>
    <scope>NUCLEOTIDE SEQUENCE [LARGE SCALE GENOMIC DNA]</scope>
    <source>
        <strain evidence="8 9">JE7A12</strain>
    </source>
</reference>
<dbReference type="KEGG" id="ruj:E5Z56_01930"/>
<dbReference type="PANTHER" id="PTHR12592:SF0">
    <property type="entry name" value="ATP-DEPENDENT (S)-NAD(P)H-HYDRATE DEHYDRATASE"/>
    <property type="match status" value="1"/>
</dbReference>
<dbReference type="NCBIfam" id="TIGR00196">
    <property type="entry name" value="yjeF_cterm"/>
    <property type="match status" value="1"/>
</dbReference>
<dbReference type="AlphaFoldDB" id="A0A4P8XVW5"/>
<comment type="catalytic activity">
    <reaction evidence="6">
        <text>(6S)-NADPHX + ADP = AMP + phosphate + NADPH + H(+)</text>
        <dbReference type="Rhea" id="RHEA:32235"/>
        <dbReference type="ChEBI" id="CHEBI:15378"/>
        <dbReference type="ChEBI" id="CHEBI:43474"/>
        <dbReference type="ChEBI" id="CHEBI:57783"/>
        <dbReference type="ChEBI" id="CHEBI:64076"/>
        <dbReference type="ChEBI" id="CHEBI:456215"/>
        <dbReference type="ChEBI" id="CHEBI:456216"/>
        <dbReference type="EC" id="4.2.1.136"/>
    </reaction>
</comment>
<evidence type="ECO:0000259" key="7">
    <source>
        <dbReference type="PROSITE" id="PS51383"/>
    </source>
</evidence>
<feature type="binding site" evidence="6">
    <location>
        <position position="228"/>
    </location>
    <ligand>
        <name>(6S)-NADPHX</name>
        <dbReference type="ChEBI" id="CHEBI:64076"/>
    </ligand>
</feature>
<dbReference type="EC" id="4.2.1.136" evidence="6"/>
<dbReference type="SUPFAM" id="SSF53613">
    <property type="entry name" value="Ribokinase-like"/>
    <property type="match status" value="1"/>
</dbReference>
<feature type="binding site" evidence="6">
    <location>
        <position position="162"/>
    </location>
    <ligand>
        <name>(6S)-NADPHX</name>
        <dbReference type="ChEBI" id="CHEBI:64076"/>
    </ligand>
</feature>
<dbReference type="GO" id="GO:0046496">
    <property type="term" value="P:nicotinamide nucleotide metabolic process"/>
    <property type="evidence" value="ECO:0007669"/>
    <property type="project" value="UniProtKB-UniRule"/>
</dbReference>
<comment type="cofactor">
    <cofactor evidence="6">
        <name>Mg(2+)</name>
        <dbReference type="ChEBI" id="CHEBI:18420"/>
    </cofactor>
</comment>
<gene>
    <name evidence="6" type="primary">nnrD</name>
    <name evidence="8" type="ORF">E5Z56_01930</name>
</gene>
<evidence type="ECO:0000313" key="9">
    <source>
        <dbReference type="Proteomes" id="UP000301475"/>
    </source>
</evidence>
<evidence type="ECO:0000256" key="5">
    <source>
        <dbReference type="ARBA" id="ARBA00023239"/>
    </source>
</evidence>
<comment type="function">
    <text evidence="6">Catalyzes the dehydration of the S-form of NAD(P)HX at the expense of ADP, which is converted to AMP. Together with NAD(P)HX epimerase, which catalyzes the epimerization of the S- and R-forms, the enzyme allows the repair of both epimers of NAD(P)HX, a damaged form of NAD(P)H that is a result of enzymatic or heat-dependent hydration.</text>
</comment>
<accession>A0A4P8XVW5</accession>
<dbReference type="RefSeq" id="WP_138156288.1">
    <property type="nucleotide sequence ID" value="NZ_CP039381.1"/>
</dbReference>
<feature type="domain" description="YjeF C-terminal" evidence="7">
    <location>
        <begin position="5"/>
        <end position="287"/>
    </location>
</feature>
<comment type="catalytic activity">
    <reaction evidence="6">
        <text>(6S)-NADHX + ADP = AMP + phosphate + NADH + H(+)</text>
        <dbReference type="Rhea" id="RHEA:32223"/>
        <dbReference type="ChEBI" id="CHEBI:15378"/>
        <dbReference type="ChEBI" id="CHEBI:43474"/>
        <dbReference type="ChEBI" id="CHEBI:57945"/>
        <dbReference type="ChEBI" id="CHEBI:64074"/>
        <dbReference type="ChEBI" id="CHEBI:456215"/>
        <dbReference type="ChEBI" id="CHEBI:456216"/>
        <dbReference type="EC" id="4.2.1.136"/>
    </reaction>
</comment>
<feature type="binding site" evidence="6">
    <location>
        <position position="111"/>
    </location>
    <ligand>
        <name>(6S)-NADPHX</name>
        <dbReference type="ChEBI" id="CHEBI:64076"/>
    </ligand>
</feature>
<dbReference type="EMBL" id="CP039381">
    <property type="protein sequence ID" value="QCT06199.1"/>
    <property type="molecule type" value="Genomic_DNA"/>
</dbReference>
<dbReference type="PROSITE" id="PS01050">
    <property type="entry name" value="YJEF_C_2"/>
    <property type="match status" value="1"/>
</dbReference>
<comment type="subunit">
    <text evidence="6">Homotetramer.</text>
</comment>
<keyword evidence="5 6" id="KW-0456">Lyase</keyword>
<dbReference type="InterPro" id="IPR000631">
    <property type="entry name" value="CARKD"/>
</dbReference>
<evidence type="ECO:0000313" key="8">
    <source>
        <dbReference type="EMBL" id="QCT06199.1"/>
    </source>
</evidence>
<evidence type="ECO:0000256" key="3">
    <source>
        <dbReference type="ARBA" id="ARBA00022857"/>
    </source>
</evidence>
<dbReference type="OrthoDB" id="9806925at2"/>
<keyword evidence="1 6" id="KW-0547">Nucleotide-binding</keyword>
<keyword evidence="3 6" id="KW-0521">NADP</keyword>
<dbReference type="InterPro" id="IPR029056">
    <property type="entry name" value="Ribokinase-like"/>
</dbReference>
<proteinExistence type="inferred from homology"/>
<dbReference type="GO" id="GO:0005524">
    <property type="term" value="F:ATP binding"/>
    <property type="evidence" value="ECO:0007669"/>
    <property type="project" value="UniProtKB-KW"/>
</dbReference>
<organism evidence="8 9">
    <name type="scientific">Ruminococcus bovis</name>
    <dbReference type="NCBI Taxonomy" id="2564099"/>
    <lineage>
        <taxon>Bacteria</taxon>
        <taxon>Bacillati</taxon>
        <taxon>Bacillota</taxon>
        <taxon>Clostridia</taxon>
        <taxon>Eubacteriales</taxon>
        <taxon>Oscillospiraceae</taxon>
        <taxon>Ruminococcus</taxon>
    </lineage>
</organism>
<dbReference type="CDD" id="cd01171">
    <property type="entry name" value="YXKO-related"/>
    <property type="match status" value="1"/>
</dbReference>
<evidence type="ECO:0000256" key="6">
    <source>
        <dbReference type="HAMAP-Rule" id="MF_01965"/>
    </source>
</evidence>
<feature type="binding site" evidence="6">
    <location>
        <begin position="199"/>
        <end position="203"/>
    </location>
    <ligand>
        <name>AMP</name>
        <dbReference type="ChEBI" id="CHEBI:456215"/>
    </ligand>
</feature>